<dbReference type="GO" id="GO:0009253">
    <property type="term" value="P:peptidoglycan catabolic process"/>
    <property type="evidence" value="ECO:0007669"/>
    <property type="project" value="InterPro"/>
</dbReference>
<reference evidence="9" key="1">
    <citation type="journal article" date="2021" name="PeerJ">
        <title>Extensive microbial diversity within the chicken gut microbiome revealed by metagenomics and culture.</title>
        <authorList>
            <person name="Gilroy R."/>
            <person name="Ravi A."/>
            <person name="Getino M."/>
            <person name="Pursley I."/>
            <person name="Horton D.L."/>
            <person name="Alikhan N.F."/>
            <person name="Baker D."/>
            <person name="Gharbi K."/>
            <person name="Hall N."/>
            <person name="Watson M."/>
            <person name="Adriaenssens E.M."/>
            <person name="Foster-Nyarko E."/>
            <person name="Jarju S."/>
            <person name="Secka A."/>
            <person name="Antonio M."/>
            <person name="Oren A."/>
            <person name="Chaudhuri R.R."/>
            <person name="La Ragione R."/>
            <person name="Hildebrand F."/>
            <person name="Pallen M.J."/>
        </authorList>
    </citation>
    <scope>NUCLEOTIDE SEQUENCE</scope>
    <source>
        <strain evidence="9">USAMLcec2-132</strain>
    </source>
</reference>
<keyword evidence="4 7" id="KW-0378">Hydrolase</keyword>
<evidence type="ECO:0000256" key="1">
    <source>
        <dbReference type="ARBA" id="ARBA00000632"/>
    </source>
</evidence>
<keyword evidence="2 7" id="KW-0929">Antimicrobial</keyword>
<evidence type="ECO:0000313" key="10">
    <source>
        <dbReference type="Proteomes" id="UP000823891"/>
    </source>
</evidence>
<dbReference type="InterPro" id="IPR023347">
    <property type="entry name" value="Lysozyme_dom_sf"/>
</dbReference>
<evidence type="ECO:0000256" key="3">
    <source>
        <dbReference type="ARBA" id="ARBA00022638"/>
    </source>
</evidence>
<dbReference type="Gene3D" id="1.10.101.10">
    <property type="entry name" value="PGBD-like superfamily/PGBD"/>
    <property type="match status" value="2"/>
</dbReference>
<dbReference type="EC" id="3.2.1.17" evidence="7"/>
<name>A0A9D2NE86_9FIRM</name>
<dbReference type="InterPro" id="IPR034690">
    <property type="entry name" value="Endolysin_T4_type"/>
</dbReference>
<comment type="caution">
    <text evidence="9">The sequence shown here is derived from an EMBL/GenBank/DDBJ whole genome shotgun (WGS) entry which is preliminary data.</text>
</comment>
<dbReference type="InterPro" id="IPR023346">
    <property type="entry name" value="Lysozyme-like_dom_sf"/>
</dbReference>
<dbReference type="Pfam" id="PF00959">
    <property type="entry name" value="Phage_lysozyme"/>
    <property type="match status" value="1"/>
</dbReference>
<evidence type="ECO:0000259" key="8">
    <source>
        <dbReference type="Pfam" id="PF01471"/>
    </source>
</evidence>
<dbReference type="HAMAP" id="MF_04136">
    <property type="entry name" value="SAR_ENDOLYSIN"/>
    <property type="match status" value="1"/>
</dbReference>
<dbReference type="SUPFAM" id="SSF53955">
    <property type="entry name" value="Lysozyme-like"/>
    <property type="match status" value="1"/>
</dbReference>
<evidence type="ECO:0000256" key="2">
    <source>
        <dbReference type="ARBA" id="ARBA00022529"/>
    </source>
</evidence>
<dbReference type="PANTHER" id="PTHR38107">
    <property type="match status" value="1"/>
</dbReference>
<gene>
    <name evidence="9" type="ORF">H9761_05700</name>
</gene>
<dbReference type="GO" id="GO:0016998">
    <property type="term" value="P:cell wall macromolecule catabolic process"/>
    <property type="evidence" value="ECO:0007669"/>
    <property type="project" value="InterPro"/>
</dbReference>
<dbReference type="Pfam" id="PF01471">
    <property type="entry name" value="PG_binding_1"/>
    <property type="match status" value="2"/>
</dbReference>
<feature type="domain" description="Peptidoglycan binding-like" evidence="8">
    <location>
        <begin position="161"/>
        <end position="210"/>
    </location>
</feature>
<evidence type="ECO:0000313" key="9">
    <source>
        <dbReference type="EMBL" id="HJC23183.1"/>
    </source>
</evidence>
<protein>
    <recommendedName>
        <fullName evidence="7">Lysozyme</fullName>
        <ecNumber evidence="7">3.2.1.17</ecNumber>
    </recommendedName>
</protein>
<dbReference type="Gene3D" id="1.10.530.40">
    <property type="match status" value="1"/>
</dbReference>
<dbReference type="CDD" id="cd00737">
    <property type="entry name" value="lyz_endolysin_autolysin"/>
    <property type="match status" value="1"/>
</dbReference>
<dbReference type="GO" id="GO:0031640">
    <property type="term" value="P:killing of cells of another organism"/>
    <property type="evidence" value="ECO:0007669"/>
    <property type="project" value="UniProtKB-KW"/>
</dbReference>
<organism evidence="9 10">
    <name type="scientific">Candidatus Eisenbergiella merdavium</name>
    <dbReference type="NCBI Taxonomy" id="2838551"/>
    <lineage>
        <taxon>Bacteria</taxon>
        <taxon>Bacillati</taxon>
        <taxon>Bacillota</taxon>
        <taxon>Clostridia</taxon>
        <taxon>Lachnospirales</taxon>
        <taxon>Lachnospiraceae</taxon>
        <taxon>Eisenbergiella</taxon>
    </lineage>
</organism>
<dbReference type="EMBL" id="DWWS01000021">
    <property type="protein sequence ID" value="HJC23183.1"/>
    <property type="molecule type" value="Genomic_DNA"/>
</dbReference>
<evidence type="ECO:0000256" key="6">
    <source>
        <dbReference type="ARBA" id="ARBA00023295"/>
    </source>
</evidence>
<keyword evidence="6 7" id="KW-0326">Glycosidase</keyword>
<dbReference type="InterPro" id="IPR002477">
    <property type="entry name" value="Peptidoglycan-bd-like"/>
</dbReference>
<proteinExistence type="inferred from homology"/>
<comment type="catalytic activity">
    <reaction evidence="1 7">
        <text>Hydrolysis of (1-&gt;4)-beta-linkages between N-acetylmuramic acid and N-acetyl-D-glucosamine residues in a peptidoglycan and between N-acetyl-D-glucosamine residues in chitodextrins.</text>
        <dbReference type="EC" id="3.2.1.17"/>
    </reaction>
</comment>
<dbReference type="InterPro" id="IPR051018">
    <property type="entry name" value="Bacteriophage_GH24"/>
</dbReference>
<keyword evidence="3 7" id="KW-0081">Bacteriolytic enzyme</keyword>
<dbReference type="InterPro" id="IPR043688">
    <property type="entry name" value="SAR_endolysin-like"/>
</dbReference>
<dbReference type="AlphaFoldDB" id="A0A9D2NE86"/>
<reference evidence="9" key="2">
    <citation type="submission" date="2021-04" db="EMBL/GenBank/DDBJ databases">
        <authorList>
            <person name="Gilroy R."/>
        </authorList>
    </citation>
    <scope>NUCLEOTIDE SEQUENCE</scope>
    <source>
        <strain evidence="9">USAMLcec2-132</strain>
    </source>
</reference>
<dbReference type="InterPro" id="IPR033907">
    <property type="entry name" value="Endolysin_autolysin"/>
</dbReference>
<comment type="similarity">
    <text evidence="7">Belongs to the glycosyl hydrolase 24 family.</text>
</comment>
<dbReference type="SUPFAM" id="SSF47090">
    <property type="entry name" value="PGBD-like"/>
    <property type="match status" value="2"/>
</dbReference>
<dbReference type="GO" id="GO:0042742">
    <property type="term" value="P:defense response to bacterium"/>
    <property type="evidence" value="ECO:0007669"/>
    <property type="project" value="UniProtKB-KW"/>
</dbReference>
<evidence type="ECO:0000256" key="4">
    <source>
        <dbReference type="ARBA" id="ARBA00022801"/>
    </source>
</evidence>
<dbReference type="InterPro" id="IPR002196">
    <property type="entry name" value="Glyco_hydro_24"/>
</dbReference>
<feature type="domain" description="Peptidoglycan binding-like" evidence="8">
    <location>
        <begin position="223"/>
        <end position="279"/>
    </location>
</feature>
<evidence type="ECO:0000256" key="5">
    <source>
        <dbReference type="ARBA" id="ARBA00023200"/>
    </source>
</evidence>
<dbReference type="HAMAP" id="MF_04110">
    <property type="entry name" value="ENDOLYSIN_T4"/>
    <property type="match status" value="1"/>
</dbReference>
<dbReference type="Proteomes" id="UP000823891">
    <property type="component" value="Unassembled WGS sequence"/>
</dbReference>
<keyword evidence="5" id="KW-1035">Host cytoplasm</keyword>
<dbReference type="InterPro" id="IPR036366">
    <property type="entry name" value="PGBDSf"/>
</dbReference>
<evidence type="ECO:0000256" key="7">
    <source>
        <dbReference type="RuleBase" id="RU003788"/>
    </source>
</evidence>
<sequence>MSFTTSQAGIDLITSFEGCRLTAYQDSVGVWTIGYGHTSGVYQGMTITEEEAIAFLRQDLKTAENAVNSYVTYAINQSQFDALVSFTFNVGTGNLSSSTLLKKLNAGDINGAANEFDKWIYAGGEVLEGLVRRRAAEKQMFLSGSWEGGGVVDPDPTGDSTIRAFQLWLNENYNSGLTADGIYGTNTKKAATKAYQQILGVTPDGIFGSDSKAAVTILKAGDRGNDVHLLQGMLYCRGFNPNGVDGIFGNGTTTAVKNFQANRGLSADGLAGPDTMYALYN</sequence>
<dbReference type="PANTHER" id="PTHR38107:SF3">
    <property type="entry name" value="LYSOZYME RRRD-RELATED"/>
    <property type="match status" value="1"/>
</dbReference>
<dbReference type="GO" id="GO:0003796">
    <property type="term" value="F:lysozyme activity"/>
    <property type="evidence" value="ECO:0007669"/>
    <property type="project" value="UniProtKB-EC"/>
</dbReference>
<accession>A0A9D2NE86</accession>
<dbReference type="InterPro" id="IPR036365">
    <property type="entry name" value="PGBD-like_sf"/>
</dbReference>